<dbReference type="InterPro" id="IPR003593">
    <property type="entry name" value="AAA+_ATPase"/>
</dbReference>
<keyword evidence="4 7" id="KW-0067">ATP-binding</keyword>
<keyword evidence="10" id="KW-1185">Reference proteome</keyword>
<gene>
    <name evidence="7" type="primary">potA</name>
    <name evidence="9" type="ORF">QO011_005924</name>
</gene>
<dbReference type="NCBIfam" id="TIGR01187">
    <property type="entry name" value="potA"/>
    <property type="match status" value="1"/>
</dbReference>
<comment type="catalytic activity">
    <reaction evidence="7">
        <text>ATP + H2O + polyamine-[polyamine-binding protein]Side 1 = ADP + phosphate + polyamineSide 2 + [polyamine-binding protein]Side 1.</text>
        <dbReference type="EC" id="7.6.2.11"/>
    </reaction>
</comment>
<dbReference type="InterPro" id="IPR008995">
    <property type="entry name" value="Mo/tungstate-bd_C_term_dom"/>
</dbReference>
<dbReference type="InterPro" id="IPR017871">
    <property type="entry name" value="ABC_transporter-like_CS"/>
</dbReference>
<dbReference type="RefSeq" id="WP_307280393.1">
    <property type="nucleotide sequence ID" value="NZ_JAUSVX010000014.1"/>
</dbReference>
<feature type="domain" description="ABC transporter" evidence="8">
    <location>
        <begin position="7"/>
        <end position="237"/>
    </location>
</feature>
<evidence type="ECO:0000259" key="8">
    <source>
        <dbReference type="PROSITE" id="PS50893"/>
    </source>
</evidence>
<dbReference type="Pfam" id="PF08402">
    <property type="entry name" value="TOBE_2"/>
    <property type="match status" value="1"/>
</dbReference>
<dbReference type="InterPro" id="IPR013611">
    <property type="entry name" value="Transp-assoc_OB_typ2"/>
</dbReference>
<organism evidence="9 10">
    <name type="scientific">Labrys wisconsinensis</name>
    <dbReference type="NCBI Taxonomy" id="425677"/>
    <lineage>
        <taxon>Bacteria</taxon>
        <taxon>Pseudomonadati</taxon>
        <taxon>Pseudomonadota</taxon>
        <taxon>Alphaproteobacteria</taxon>
        <taxon>Hyphomicrobiales</taxon>
        <taxon>Xanthobacteraceae</taxon>
        <taxon>Labrys</taxon>
    </lineage>
</organism>
<comment type="similarity">
    <text evidence="7">Belongs to the ABC transporter superfamily. Spermidine/putrescine importer (TC 3.A.1.11.1) family.</text>
</comment>
<keyword evidence="5 7" id="KW-1278">Translocase</keyword>
<dbReference type="Gene3D" id="3.40.50.300">
    <property type="entry name" value="P-loop containing nucleotide triphosphate hydrolases"/>
    <property type="match status" value="1"/>
</dbReference>
<dbReference type="InterPro" id="IPR003439">
    <property type="entry name" value="ABC_transporter-like_ATP-bd"/>
</dbReference>
<dbReference type="PROSITE" id="PS00211">
    <property type="entry name" value="ABC_TRANSPORTER_1"/>
    <property type="match status" value="1"/>
</dbReference>
<dbReference type="InterPro" id="IPR027417">
    <property type="entry name" value="P-loop_NTPase"/>
</dbReference>
<evidence type="ECO:0000256" key="5">
    <source>
        <dbReference type="ARBA" id="ARBA00022967"/>
    </source>
</evidence>
<comment type="function">
    <text evidence="7">Part of the ABC transporter complex PotABCD involved in spermidine/putrescine import. Responsible for energy coupling to the transport system.</text>
</comment>
<evidence type="ECO:0000313" key="10">
    <source>
        <dbReference type="Proteomes" id="UP001242480"/>
    </source>
</evidence>
<dbReference type="InterPro" id="IPR050093">
    <property type="entry name" value="ABC_SmlMolc_Importer"/>
</dbReference>
<dbReference type="SUPFAM" id="SSF50331">
    <property type="entry name" value="MOP-like"/>
    <property type="match status" value="1"/>
</dbReference>
<comment type="caution">
    <text evidence="9">The sequence shown here is derived from an EMBL/GenBank/DDBJ whole genome shotgun (WGS) entry which is preliminary data.</text>
</comment>
<dbReference type="SUPFAM" id="SSF52540">
    <property type="entry name" value="P-loop containing nucleoside triphosphate hydrolases"/>
    <property type="match status" value="1"/>
</dbReference>
<evidence type="ECO:0000256" key="7">
    <source>
        <dbReference type="RuleBase" id="RU364083"/>
    </source>
</evidence>
<dbReference type="PANTHER" id="PTHR42781">
    <property type="entry name" value="SPERMIDINE/PUTRESCINE IMPORT ATP-BINDING PROTEIN POTA"/>
    <property type="match status" value="1"/>
</dbReference>
<dbReference type="SMART" id="SM00382">
    <property type="entry name" value="AAA"/>
    <property type="match status" value="1"/>
</dbReference>
<keyword evidence="1 7" id="KW-0813">Transport</keyword>
<dbReference type="InterPro" id="IPR005893">
    <property type="entry name" value="PotA-like"/>
</dbReference>
<keyword evidence="3 7" id="KW-0547">Nucleotide-binding</keyword>
<dbReference type="Gene3D" id="2.40.50.100">
    <property type="match status" value="1"/>
</dbReference>
<dbReference type="EC" id="7.6.2.11" evidence="7"/>
<dbReference type="GO" id="GO:0005524">
    <property type="term" value="F:ATP binding"/>
    <property type="evidence" value="ECO:0007669"/>
    <property type="project" value="UniProtKB-KW"/>
</dbReference>
<comment type="subunit">
    <text evidence="7">The complex is composed of two ATP-binding proteins (PotA), two transmembrane proteins (PotB and PotC) and a solute-binding protein (PotD).</text>
</comment>
<evidence type="ECO:0000256" key="4">
    <source>
        <dbReference type="ARBA" id="ARBA00022840"/>
    </source>
</evidence>
<evidence type="ECO:0000256" key="3">
    <source>
        <dbReference type="ARBA" id="ARBA00022741"/>
    </source>
</evidence>
<protein>
    <recommendedName>
        <fullName evidence="7">Spermidine/putrescine import ATP-binding protein PotA</fullName>
        <ecNumber evidence="7">7.6.2.11</ecNumber>
    </recommendedName>
</protein>
<accession>A0ABU0JHD2</accession>
<evidence type="ECO:0000256" key="2">
    <source>
        <dbReference type="ARBA" id="ARBA00022475"/>
    </source>
</evidence>
<dbReference type="Proteomes" id="UP001242480">
    <property type="component" value="Unassembled WGS sequence"/>
</dbReference>
<evidence type="ECO:0000256" key="6">
    <source>
        <dbReference type="ARBA" id="ARBA00023136"/>
    </source>
</evidence>
<evidence type="ECO:0000256" key="1">
    <source>
        <dbReference type="ARBA" id="ARBA00022448"/>
    </source>
</evidence>
<proteinExistence type="inferred from homology"/>
<keyword evidence="2 7" id="KW-1003">Cell membrane</keyword>
<name>A0ABU0JHD2_9HYPH</name>
<dbReference type="Pfam" id="PF00005">
    <property type="entry name" value="ABC_tran"/>
    <property type="match status" value="1"/>
</dbReference>
<evidence type="ECO:0000313" key="9">
    <source>
        <dbReference type="EMBL" id="MDQ0472891.1"/>
    </source>
</evidence>
<reference evidence="9 10" key="1">
    <citation type="submission" date="2023-07" db="EMBL/GenBank/DDBJ databases">
        <title>Genomic Encyclopedia of Type Strains, Phase IV (KMG-IV): sequencing the most valuable type-strain genomes for metagenomic binning, comparative biology and taxonomic classification.</title>
        <authorList>
            <person name="Goeker M."/>
        </authorList>
    </citation>
    <scope>NUCLEOTIDE SEQUENCE [LARGE SCALE GENOMIC DNA]</scope>
    <source>
        <strain evidence="9 10">DSM 19619</strain>
    </source>
</reference>
<dbReference type="PANTHER" id="PTHR42781:SF4">
    <property type="entry name" value="SPERMIDINE_PUTRESCINE IMPORT ATP-BINDING PROTEIN POTA"/>
    <property type="match status" value="1"/>
</dbReference>
<keyword evidence="6 7" id="KW-0472">Membrane</keyword>
<dbReference type="EMBL" id="JAUSVX010000014">
    <property type="protein sequence ID" value="MDQ0472891.1"/>
    <property type="molecule type" value="Genomic_DNA"/>
</dbReference>
<dbReference type="PROSITE" id="PS50893">
    <property type="entry name" value="ABC_TRANSPORTER_2"/>
    <property type="match status" value="1"/>
</dbReference>
<sequence>MSRDIILRLAGVSKAYRQVQVLEPVDLAIRDGEFIAILGPSGSGKTTILRMIGGFTAPSSGQILFEGRDIVGEPTFERPFNTVFQDYALFPHMRVAENVGYGLRVRGRPKAEIARRVAEVLSIVELADKAHRYPGELSGGQRQRVALARAIVCEPKIVLLDEPLAALDAGLRRAMQDFLKELQRRIHTTFLFVTHDQQEAIAMADRIVVMNHGRIEQVGTPEEIYLRPASEFVARFFGDNNVIPAVVGSRADGHRQVESAVGRVAIAADEPVAEGARIHLVVRPEHIEIAPLPAARPQDVVARVRSVTFLGAVSQVVLEAGEPQAFALRASMPTASLPALSVGETVAARWDLRRASLLERDVLTS</sequence>